<proteinExistence type="predicted"/>
<accession>A0ACC2WQS5</accession>
<dbReference type="EMBL" id="JASBWU010000020">
    <property type="protein sequence ID" value="KAJ9113977.1"/>
    <property type="molecule type" value="Genomic_DNA"/>
</dbReference>
<gene>
    <name evidence="1" type="ORF">QFC22_005795</name>
</gene>
<evidence type="ECO:0000313" key="2">
    <source>
        <dbReference type="Proteomes" id="UP001243375"/>
    </source>
</evidence>
<organism evidence="1 2">
    <name type="scientific">Naganishia vaughanmartiniae</name>
    <dbReference type="NCBI Taxonomy" id="1424756"/>
    <lineage>
        <taxon>Eukaryota</taxon>
        <taxon>Fungi</taxon>
        <taxon>Dikarya</taxon>
        <taxon>Basidiomycota</taxon>
        <taxon>Agaricomycotina</taxon>
        <taxon>Tremellomycetes</taxon>
        <taxon>Filobasidiales</taxon>
        <taxon>Filobasidiaceae</taxon>
        <taxon>Naganishia</taxon>
    </lineage>
</organism>
<protein>
    <submittedName>
        <fullName evidence="1">Uncharacterized protein</fullName>
    </submittedName>
</protein>
<reference evidence="1" key="1">
    <citation type="submission" date="2023-04" db="EMBL/GenBank/DDBJ databases">
        <title>Draft Genome sequencing of Naganishia species isolated from polar environments using Oxford Nanopore Technology.</title>
        <authorList>
            <person name="Leo P."/>
            <person name="Venkateswaran K."/>
        </authorList>
    </citation>
    <scope>NUCLEOTIDE SEQUENCE</scope>
    <source>
        <strain evidence="1">MNA-CCFEE 5425</strain>
    </source>
</reference>
<dbReference type="Proteomes" id="UP001243375">
    <property type="component" value="Unassembled WGS sequence"/>
</dbReference>
<keyword evidence="2" id="KW-1185">Reference proteome</keyword>
<sequence length="521" mass="55498">MSPDPLQTPSAGNSTFQIDFLTVTIKDLQGYLADKRTTSVELVQAYLDRIEANNRKGLELRAVMETPPVRSLLEIARTCDKMRAEGHPLGKLHGIPLLVKDNIATDPKLGMHTTAGSYALVNSIPKEDATVIAKLRAAGAIILGKTTMTEFGNCKYSKADWGWSARGGQPLSAYVAGGYPNANPDGSSSGSAISVSAGWAPGALGTETNGSLILPAGRAAGYALRSTAGLISCFGVVPISATIDTVGPITKSAYDTALLLECMSGYDAKDPATIAAQGHTRNDYTLFTKLPHATFTGKRIGVPRHGILSAPSDSLNCRDATINLAFQVAIEKMESLGVTICDPTNLPSYDEWLARFEAYADVIIQADVKEGLADYLSKMQSSEVVNLREIIDFNVAHADLELPPGQSGQDLLLEAEASEGTQSAEYIDAKASLKRICKDEGIDKVMDQYQLDALIFPTNGLATGYAAYGGYPIAAVPLGVHKNGEPFGFCFLGRKWSEPALIALMAAYEANFPLRATPTLL</sequence>
<name>A0ACC2WQS5_9TREE</name>
<comment type="caution">
    <text evidence="1">The sequence shown here is derived from an EMBL/GenBank/DDBJ whole genome shotgun (WGS) entry which is preliminary data.</text>
</comment>
<evidence type="ECO:0000313" key="1">
    <source>
        <dbReference type="EMBL" id="KAJ9113977.1"/>
    </source>
</evidence>